<dbReference type="PANTHER" id="PTHR10543">
    <property type="entry name" value="BETA-CAROTENE DIOXYGENASE"/>
    <property type="match status" value="1"/>
</dbReference>
<evidence type="ECO:0000313" key="7">
    <source>
        <dbReference type="EMBL" id="KAG7358596.1"/>
    </source>
</evidence>
<keyword evidence="8" id="KW-1185">Reference proteome</keyword>
<feature type="signal peptide" evidence="6">
    <location>
        <begin position="1"/>
        <end position="20"/>
    </location>
</feature>
<keyword evidence="2 5" id="KW-0479">Metal-binding</keyword>
<evidence type="ECO:0000256" key="1">
    <source>
        <dbReference type="ARBA" id="ARBA00006787"/>
    </source>
</evidence>
<evidence type="ECO:0000313" key="8">
    <source>
        <dbReference type="Proteomes" id="UP000693970"/>
    </source>
</evidence>
<dbReference type="InterPro" id="IPR004294">
    <property type="entry name" value="Carotenoid_Oase"/>
</dbReference>
<keyword evidence="6" id="KW-0732">Signal</keyword>
<dbReference type="OrthoDB" id="1069523at2759"/>
<dbReference type="GO" id="GO:0010436">
    <property type="term" value="F:carotenoid dioxygenase activity"/>
    <property type="evidence" value="ECO:0007669"/>
    <property type="project" value="TreeGrafter"/>
</dbReference>
<protein>
    <submittedName>
        <fullName evidence="7">Carotenoid oxygenase</fullName>
    </submittedName>
</protein>
<evidence type="ECO:0000256" key="6">
    <source>
        <dbReference type="SAM" id="SignalP"/>
    </source>
</evidence>
<dbReference type="AlphaFoldDB" id="A0A9K3LC87"/>
<sequence length="577" mass="65410">MLVSTQTLAVALAIAPTASAFLFTQSARSTFTSLFRTPSTVSSTTDAVAEFSTDLSATDESEILYDKQAWIQGFDNVEHESCYELKHDFPKDLQGTFFQNGHTKFYINKDKDIFHVHPFDADGMITAVTFQDGKAWFRNRYIETKGYVEERKAGKVLYRGVFGTARNKGKWWSNIFDIGTQKNVANTHVLFQPNTQKGDNPRLFALWEGGLPHEVDPTTLETIGGETNLDGTLDERYAAHYKIDPDTRTVCNFCINVNPPDTHTIQVLEHDLDTMELIYKKDYSGFPGIGLSHDCAITKDYFVFLQTKTKFDPLPFVLGKKGPAECIENDDEATTSSLILIPRGKEQKEPIIIETPKMFTFHLSNAFQTDDGMLVADMILADTMMMGAPKDSDYPARPIWETFDFDNGLKYQLRRVKVDLKSKQFVSMKSMTDGIANCEFPIINPKRVGKKYHYAYVAASNTSYRNGVVQGLAKVYVEEEKVVQRWKPERHEFLGEICFVPRDGNKEDEDHGYLMGFLFNGKEKMSELVLFDAKAVDNGPISRTKLNYMINFALHGTWVQGFTPEMTPEVEQKFASL</sequence>
<evidence type="ECO:0000256" key="2">
    <source>
        <dbReference type="ARBA" id="ARBA00022723"/>
    </source>
</evidence>
<feature type="binding site" evidence="5">
    <location>
        <position position="240"/>
    </location>
    <ligand>
        <name>Fe cation</name>
        <dbReference type="ChEBI" id="CHEBI:24875"/>
        <note>catalytic</note>
    </ligand>
</feature>
<feature type="binding site" evidence="5">
    <location>
        <position position="293"/>
    </location>
    <ligand>
        <name>Fe cation</name>
        <dbReference type="ChEBI" id="CHEBI:24875"/>
        <note>catalytic</note>
    </ligand>
</feature>
<dbReference type="EMBL" id="JAGRRH010000014">
    <property type="protein sequence ID" value="KAG7358596.1"/>
    <property type="molecule type" value="Genomic_DNA"/>
</dbReference>
<dbReference type="GO" id="GO:0046872">
    <property type="term" value="F:metal ion binding"/>
    <property type="evidence" value="ECO:0007669"/>
    <property type="project" value="UniProtKB-KW"/>
</dbReference>
<reference evidence="7" key="1">
    <citation type="journal article" date="2021" name="Sci. Rep.">
        <title>Diploid genomic architecture of Nitzschia inconspicua, an elite biomass production diatom.</title>
        <authorList>
            <person name="Oliver A."/>
            <person name="Podell S."/>
            <person name="Pinowska A."/>
            <person name="Traller J.C."/>
            <person name="Smith S.R."/>
            <person name="McClure R."/>
            <person name="Beliaev A."/>
            <person name="Bohutskyi P."/>
            <person name="Hill E.A."/>
            <person name="Rabines A."/>
            <person name="Zheng H."/>
            <person name="Allen L.Z."/>
            <person name="Kuo A."/>
            <person name="Grigoriev I.V."/>
            <person name="Allen A.E."/>
            <person name="Hazlebeck D."/>
            <person name="Allen E.E."/>
        </authorList>
    </citation>
    <scope>NUCLEOTIDE SEQUENCE</scope>
    <source>
        <strain evidence="7">Hildebrandi</strain>
    </source>
</reference>
<dbReference type="Proteomes" id="UP000693970">
    <property type="component" value="Unassembled WGS sequence"/>
</dbReference>
<evidence type="ECO:0000256" key="3">
    <source>
        <dbReference type="ARBA" id="ARBA00023002"/>
    </source>
</evidence>
<comment type="caution">
    <text evidence="7">The sequence shown here is derived from an EMBL/GenBank/DDBJ whole genome shotgun (WGS) entry which is preliminary data.</text>
</comment>
<comment type="cofactor">
    <cofactor evidence="5">
        <name>Fe(2+)</name>
        <dbReference type="ChEBI" id="CHEBI:29033"/>
    </cofactor>
    <text evidence="5">Binds 1 Fe(2+) ion per subunit.</text>
</comment>
<comment type="similarity">
    <text evidence="1">Belongs to the carotenoid oxygenase family.</text>
</comment>
<evidence type="ECO:0000256" key="4">
    <source>
        <dbReference type="ARBA" id="ARBA00023004"/>
    </source>
</evidence>
<feature type="binding site" evidence="5">
    <location>
        <position position="555"/>
    </location>
    <ligand>
        <name>Fe cation</name>
        <dbReference type="ChEBI" id="CHEBI:24875"/>
        <note>catalytic</note>
    </ligand>
</feature>
<evidence type="ECO:0000256" key="5">
    <source>
        <dbReference type="PIRSR" id="PIRSR604294-1"/>
    </source>
</evidence>
<accession>A0A9K3LC87</accession>
<organism evidence="7 8">
    <name type="scientific">Nitzschia inconspicua</name>
    <dbReference type="NCBI Taxonomy" id="303405"/>
    <lineage>
        <taxon>Eukaryota</taxon>
        <taxon>Sar</taxon>
        <taxon>Stramenopiles</taxon>
        <taxon>Ochrophyta</taxon>
        <taxon>Bacillariophyta</taxon>
        <taxon>Bacillariophyceae</taxon>
        <taxon>Bacillariophycidae</taxon>
        <taxon>Bacillariales</taxon>
        <taxon>Bacillariaceae</taxon>
        <taxon>Nitzschia</taxon>
    </lineage>
</organism>
<reference evidence="7" key="2">
    <citation type="submission" date="2021-04" db="EMBL/GenBank/DDBJ databases">
        <authorList>
            <person name="Podell S."/>
        </authorList>
    </citation>
    <scope>NUCLEOTIDE SEQUENCE</scope>
    <source>
        <strain evidence="7">Hildebrandi</strain>
    </source>
</reference>
<keyword evidence="3" id="KW-0560">Oxidoreductase</keyword>
<feature type="chain" id="PRO_5039954740" evidence="6">
    <location>
        <begin position="21"/>
        <end position="577"/>
    </location>
</feature>
<gene>
    <name evidence="7" type="ORF">IV203_015185</name>
</gene>
<dbReference type="GO" id="GO:0016121">
    <property type="term" value="P:carotene catabolic process"/>
    <property type="evidence" value="ECO:0007669"/>
    <property type="project" value="TreeGrafter"/>
</dbReference>
<name>A0A9K3LC87_9STRA</name>
<dbReference type="Pfam" id="PF03055">
    <property type="entry name" value="RPE65"/>
    <property type="match status" value="1"/>
</dbReference>
<proteinExistence type="inferred from homology"/>
<feature type="binding site" evidence="5">
    <location>
        <position position="362"/>
    </location>
    <ligand>
        <name>Fe cation</name>
        <dbReference type="ChEBI" id="CHEBI:24875"/>
        <note>catalytic</note>
    </ligand>
</feature>
<dbReference type="PANTHER" id="PTHR10543:SF89">
    <property type="entry name" value="CAROTENOID 9,10(9',10')-CLEAVAGE DIOXYGENASE 1"/>
    <property type="match status" value="1"/>
</dbReference>
<keyword evidence="4 5" id="KW-0408">Iron</keyword>